<evidence type="ECO:0000313" key="1">
    <source>
        <dbReference type="EMBL" id="GAA4391522.1"/>
    </source>
</evidence>
<reference evidence="2" key="1">
    <citation type="journal article" date="2019" name="Int. J. Syst. Evol. Microbiol.">
        <title>The Global Catalogue of Microorganisms (GCM) 10K type strain sequencing project: providing services to taxonomists for standard genome sequencing and annotation.</title>
        <authorList>
            <consortium name="The Broad Institute Genomics Platform"/>
            <consortium name="The Broad Institute Genome Sequencing Center for Infectious Disease"/>
            <person name="Wu L."/>
            <person name="Ma J."/>
        </authorList>
    </citation>
    <scope>NUCLEOTIDE SEQUENCE [LARGE SCALE GENOMIC DNA]</scope>
    <source>
        <strain evidence="2">JCM 17688</strain>
    </source>
</reference>
<evidence type="ECO:0000313" key="2">
    <source>
        <dbReference type="Proteomes" id="UP001500635"/>
    </source>
</evidence>
<keyword evidence="2" id="KW-1185">Reference proteome</keyword>
<protein>
    <recommendedName>
        <fullName evidence="3">PD-(D/E)XK nuclease superfamily protein</fullName>
    </recommendedName>
</protein>
<evidence type="ECO:0008006" key="3">
    <source>
        <dbReference type="Google" id="ProtNLM"/>
    </source>
</evidence>
<dbReference type="EMBL" id="BAABFR010000026">
    <property type="protein sequence ID" value="GAA4391522.1"/>
    <property type="molecule type" value="Genomic_DNA"/>
</dbReference>
<sequence length="316" mass="34905">MNELDALVVALKPEVVFGGSATIPTMQYGNIQPQFTVSAPTLEEARDHWLKQMQELHRLVGKDLAIQRPDIKGELLKCWASGTEVFFDPITHTYTSPDGSGGWLSGSTFASRFVPEFPKDLIAGKSADKANRENTEGAQVLPSDVIGMWDKNAEASSLVGSAAHAALELRGKYGAVSQAVKGTYESALTKNPILRPIVESFFEGREDEVAKYEVFVADPKMKHCGLIDRLLRVGEKSVRVQDFKTSTDVHKPEKILEPFVDVVPHTHLGRFVLQLSFYARILAHAGWTVEGLDIFHWTGTDWDPYPLDVVDISAAL</sequence>
<dbReference type="RefSeq" id="WP_344994715.1">
    <property type="nucleotide sequence ID" value="NZ_BAABFR010000026.1"/>
</dbReference>
<name>A0ABP8JJ64_9ACTN</name>
<dbReference type="Proteomes" id="UP001500635">
    <property type="component" value="Unassembled WGS sequence"/>
</dbReference>
<organism evidence="1 2">
    <name type="scientific">Tsukamurella soli</name>
    <dbReference type="NCBI Taxonomy" id="644556"/>
    <lineage>
        <taxon>Bacteria</taxon>
        <taxon>Bacillati</taxon>
        <taxon>Actinomycetota</taxon>
        <taxon>Actinomycetes</taxon>
        <taxon>Mycobacteriales</taxon>
        <taxon>Tsukamurellaceae</taxon>
        <taxon>Tsukamurella</taxon>
    </lineage>
</organism>
<proteinExistence type="predicted"/>
<comment type="caution">
    <text evidence="1">The sequence shown here is derived from an EMBL/GenBank/DDBJ whole genome shotgun (WGS) entry which is preliminary data.</text>
</comment>
<accession>A0ABP8JJ64</accession>
<gene>
    <name evidence="1" type="ORF">GCM10023147_20480</name>
</gene>